<dbReference type="GO" id="GO:0042597">
    <property type="term" value="C:periplasmic space"/>
    <property type="evidence" value="ECO:0007669"/>
    <property type="project" value="InterPro"/>
</dbReference>
<dbReference type="EMBL" id="ARYJ01000004">
    <property type="protein sequence ID" value="KCZ89026.1"/>
    <property type="molecule type" value="Genomic_DNA"/>
</dbReference>
<dbReference type="InterPro" id="IPR034282">
    <property type="entry name" value="CuRO_2_CopA"/>
</dbReference>
<name>A0A059FES8_9PROT</name>
<dbReference type="InterPro" id="IPR034279">
    <property type="entry name" value="CuRO_3_CopA"/>
</dbReference>
<dbReference type="Proteomes" id="UP000024816">
    <property type="component" value="Unassembled WGS sequence"/>
</dbReference>
<dbReference type="Gene3D" id="2.60.40.420">
    <property type="entry name" value="Cupredoxins - blue copper proteins"/>
    <property type="match status" value="3"/>
</dbReference>
<organism evidence="8 9">
    <name type="scientific">Hyphomonas jannaschiana VP2</name>
    <dbReference type="NCBI Taxonomy" id="1280952"/>
    <lineage>
        <taxon>Bacteria</taxon>
        <taxon>Pseudomonadati</taxon>
        <taxon>Pseudomonadota</taxon>
        <taxon>Alphaproteobacteria</taxon>
        <taxon>Hyphomonadales</taxon>
        <taxon>Hyphomonadaceae</taxon>
        <taxon>Hyphomonas</taxon>
    </lineage>
</organism>
<evidence type="ECO:0000256" key="4">
    <source>
        <dbReference type="SAM" id="SignalP"/>
    </source>
</evidence>
<dbReference type="CDD" id="cd13896">
    <property type="entry name" value="CuRO_3_CopA"/>
    <property type="match status" value="1"/>
</dbReference>
<feature type="chain" id="PRO_5001577299" evidence="4">
    <location>
        <begin position="23"/>
        <end position="669"/>
    </location>
</feature>
<feature type="signal peptide" evidence="4">
    <location>
        <begin position="1"/>
        <end position="22"/>
    </location>
</feature>
<evidence type="ECO:0000256" key="3">
    <source>
        <dbReference type="ARBA" id="ARBA00023008"/>
    </source>
</evidence>
<evidence type="ECO:0000313" key="9">
    <source>
        <dbReference type="Proteomes" id="UP000024816"/>
    </source>
</evidence>
<dbReference type="NCBIfam" id="TIGR01480">
    <property type="entry name" value="copper_res_A"/>
    <property type="match status" value="1"/>
</dbReference>
<dbReference type="Pfam" id="PF07732">
    <property type="entry name" value="Cu-oxidase_3"/>
    <property type="match status" value="1"/>
</dbReference>
<dbReference type="InterPro" id="IPR034284">
    <property type="entry name" value="CuRO_1_CopA"/>
</dbReference>
<dbReference type="PATRIC" id="fig|1280952.3.peg.1393"/>
<dbReference type="CDD" id="cd13874">
    <property type="entry name" value="CuRO_2_CopA"/>
    <property type="match status" value="1"/>
</dbReference>
<dbReference type="InterPro" id="IPR011707">
    <property type="entry name" value="Cu-oxidase-like_N"/>
</dbReference>
<keyword evidence="3" id="KW-0186">Copper</keyword>
<evidence type="ECO:0000259" key="6">
    <source>
        <dbReference type="Pfam" id="PF07731"/>
    </source>
</evidence>
<evidence type="ECO:0000259" key="7">
    <source>
        <dbReference type="Pfam" id="PF07732"/>
    </source>
</evidence>
<dbReference type="InterPro" id="IPR045087">
    <property type="entry name" value="Cu-oxidase_fam"/>
</dbReference>
<sequence>MFNRRHFLQGSALMGLSSLLPASLLPAWARSASDGNTGLAPTTATEFNLSVGRFPVRIDGRAGEAVGVNGTLPAPLIRFREGDEITLNVTNTLDEDTSIHWHGLLVPFQMDGVPGVTFPGIRPGETFTYKYAVPQSGTYWYHSHSGLQEQEGVYGPLIIDPHHHDPVSYDREYVLVLSDWSFESPYRIFAKLKKMSDAYNFQQRTMGDFLKDAQERGLGTAWDERAMWGQMRMSPRDIADVTGATYHYLINGHATADNWNGVFQPGERVRLRIINASAMTIFNVRLPGLPMTIVAADGLNVQPLEVDEFQMGVAETYDVIIEPKDDRAYAFVAESIDRSGQAVATFGPRPGMRAEAPALRAVPTLTMKDMGMDHGSMDHGAMGHGNMDMSGKEMGDMDHSMMDHSKMDHAAMGHDMSEMDMTGHEGHDMGGMEMDHSAHGMTEDASWPVEKKDIKRGPGVANVAMMPMSRLDEPGIGLENVGHRVMRYSQLRSLDRNPDLRPPGREMEIHLTSNMERYMWSFDGVKFSEVTEPIIFHEGERLRVTLINNTMMPHPIHLHGMFFDLVNGGGDHKPRKHTVIVKPGEKLSFDVSADHVGDWAFHCHLLYHMHAGMMQVVSVLPSTDKKPMDHEHMDHEMMDHDMPMEHEMPMDHDMMDHSAMGHDKHGEMK</sequence>
<dbReference type="PROSITE" id="PS00080">
    <property type="entry name" value="MULTICOPPER_OXIDASE2"/>
    <property type="match status" value="1"/>
</dbReference>
<dbReference type="Pfam" id="PF00394">
    <property type="entry name" value="Cu-oxidase"/>
    <property type="match status" value="1"/>
</dbReference>
<feature type="domain" description="Plastocyanin-like" evidence="6">
    <location>
        <begin position="502"/>
        <end position="621"/>
    </location>
</feature>
<dbReference type="InterPro" id="IPR006376">
    <property type="entry name" value="Cu-R_CopA"/>
</dbReference>
<gene>
    <name evidence="8" type="ORF">HJA_07012</name>
</gene>
<dbReference type="PROSITE" id="PS00079">
    <property type="entry name" value="MULTICOPPER_OXIDASE1"/>
    <property type="match status" value="1"/>
</dbReference>
<dbReference type="InterPro" id="IPR006311">
    <property type="entry name" value="TAT_signal"/>
</dbReference>
<feature type="domain" description="Plastocyanin-like" evidence="7">
    <location>
        <begin position="56"/>
        <end position="162"/>
    </location>
</feature>
<dbReference type="eggNOG" id="COG2132">
    <property type="taxonomic scope" value="Bacteria"/>
</dbReference>
<evidence type="ECO:0000259" key="5">
    <source>
        <dbReference type="Pfam" id="PF00394"/>
    </source>
</evidence>
<comment type="caution">
    <text evidence="8">The sequence shown here is derived from an EMBL/GenBank/DDBJ whole genome shotgun (WGS) entry which is preliminary data.</text>
</comment>
<dbReference type="Pfam" id="PF07731">
    <property type="entry name" value="Cu-oxidase_2"/>
    <property type="match status" value="1"/>
</dbReference>
<dbReference type="InterPro" id="IPR001117">
    <property type="entry name" value="Cu-oxidase_2nd"/>
</dbReference>
<evidence type="ECO:0000256" key="2">
    <source>
        <dbReference type="ARBA" id="ARBA00023002"/>
    </source>
</evidence>
<dbReference type="RefSeq" id="WP_035580115.1">
    <property type="nucleotide sequence ID" value="NZ_ARYJ01000004.1"/>
</dbReference>
<evidence type="ECO:0000256" key="1">
    <source>
        <dbReference type="ARBA" id="ARBA00022723"/>
    </source>
</evidence>
<dbReference type="GO" id="GO:0016491">
    <property type="term" value="F:oxidoreductase activity"/>
    <property type="evidence" value="ECO:0007669"/>
    <property type="project" value="UniProtKB-KW"/>
</dbReference>
<dbReference type="CDD" id="cd13848">
    <property type="entry name" value="CuRO_1_CopA"/>
    <property type="match status" value="1"/>
</dbReference>
<dbReference type="InterPro" id="IPR002355">
    <property type="entry name" value="Cu_oxidase_Cu_BS"/>
</dbReference>
<dbReference type="STRING" id="1280952.HJA_07012"/>
<dbReference type="InterPro" id="IPR011706">
    <property type="entry name" value="Cu-oxidase_C"/>
</dbReference>
<dbReference type="InterPro" id="IPR033138">
    <property type="entry name" value="Cu_oxidase_CS"/>
</dbReference>
<proteinExistence type="predicted"/>
<keyword evidence="4" id="KW-0732">Signal</keyword>
<keyword evidence="2" id="KW-0560">Oxidoreductase</keyword>
<keyword evidence="1" id="KW-0479">Metal-binding</keyword>
<feature type="domain" description="Plastocyanin-like" evidence="5">
    <location>
        <begin position="237"/>
        <end position="334"/>
    </location>
</feature>
<dbReference type="AlphaFoldDB" id="A0A059FES8"/>
<dbReference type="PROSITE" id="PS51318">
    <property type="entry name" value="TAT"/>
    <property type="match status" value="1"/>
</dbReference>
<dbReference type="GO" id="GO:0005507">
    <property type="term" value="F:copper ion binding"/>
    <property type="evidence" value="ECO:0007669"/>
    <property type="project" value="InterPro"/>
</dbReference>
<dbReference type="PANTHER" id="PTHR11709">
    <property type="entry name" value="MULTI-COPPER OXIDASE"/>
    <property type="match status" value="1"/>
</dbReference>
<dbReference type="PANTHER" id="PTHR11709:SF394">
    <property type="entry name" value="FI03373P-RELATED"/>
    <property type="match status" value="1"/>
</dbReference>
<dbReference type="SUPFAM" id="SSF49503">
    <property type="entry name" value="Cupredoxins"/>
    <property type="match status" value="3"/>
</dbReference>
<protein>
    <submittedName>
        <fullName evidence="8">CopA family copper resistance protein</fullName>
    </submittedName>
</protein>
<reference evidence="8 9" key="1">
    <citation type="journal article" date="2014" name="Antonie Van Leeuwenhoek">
        <title>Hyphomonas beringensis sp. nov. and Hyphomonas chukchiensis sp. nov., isolated from surface seawater of the Bering Sea and Chukchi Sea.</title>
        <authorList>
            <person name="Li C."/>
            <person name="Lai Q."/>
            <person name="Li G."/>
            <person name="Dong C."/>
            <person name="Wang J."/>
            <person name="Liao Y."/>
            <person name="Shao Z."/>
        </authorList>
    </citation>
    <scope>NUCLEOTIDE SEQUENCE [LARGE SCALE GENOMIC DNA]</scope>
    <source>
        <strain evidence="8 9">VP2</strain>
    </source>
</reference>
<dbReference type="InterPro" id="IPR008972">
    <property type="entry name" value="Cupredoxin"/>
</dbReference>
<keyword evidence="9" id="KW-1185">Reference proteome</keyword>
<accession>A0A059FES8</accession>
<evidence type="ECO:0000313" key="8">
    <source>
        <dbReference type="EMBL" id="KCZ89026.1"/>
    </source>
</evidence>